<dbReference type="EMBL" id="REGN01010318">
    <property type="protein sequence ID" value="RMZ99268.1"/>
    <property type="molecule type" value="Genomic_DNA"/>
</dbReference>
<gene>
    <name evidence="1" type="ORF">BpHYR1_022878</name>
</gene>
<accession>A0A3M7PJV4</accession>
<keyword evidence="2" id="KW-1185">Reference proteome</keyword>
<sequence>MYNWAIRKHKSSLLFIKYSLAVFSPAIAFSLLINSVYVSIVRDGSASSVCSPCSNATKSSLYVSPEGTKSSQCRKAYLSKFTILFVNTEPSFSNSS</sequence>
<organism evidence="1 2">
    <name type="scientific">Brachionus plicatilis</name>
    <name type="common">Marine rotifer</name>
    <name type="synonym">Brachionus muelleri</name>
    <dbReference type="NCBI Taxonomy" id="10195"/>
    <lineage>
        <taxon>Eukaryota</taxon>
        <taxon>Metazoa</taxon>
        <taxon>Spiralia</taxon>
        <taxon>Gnathifera</taxon>
        <taxon>Rotifera</taxon>
        <taxon>Eurotatoria</taxon>
        <taxon>Monogononta</taxon>
        <taxon>Pseudotrocha</taxon>
        <taxon>Ploima</taxon>
        <taxon>Brachionidae</taxon>
        <taxon>Brachionus</taxon>
    </lineage>
</organism>
<name>A0A3M7PJV4_BRAPC</name>
<comment type="caution">
    <text evidence="1">The sequence shown here is derived from an EMBL/GenBank/DDBJ whole genome shotgun (WGS) entry which is preliminary data.</text>
</comment>
<reference evidence="1 2" key="1">
    <citation type="journal article" date="2018" name="Sci. Rep.">
        <title>Genomic signatures of local adaptation to the degree of environmental predictability in rotifers.</title>
        <authorList>
            <person name="Franch-Gras L."/>
            <person name="Hahn C."/>
            <person name="Garcia-Roger E.M."/>
            <person name="Carmona M.J."/>
            <person name="Serra M."/>
            <person name="Gomez A."/>
        </authorList>
    </citation>
    <scope>NUCLEOTIDE SEQUENCE [LARGE SCALE GENOMIC DNA]</scope>
    <source>
        <strain evidence="1">HYR1</strain>
    </source>
</reference>
<evidence type="ECO:0000313" key="2">
    <source>
        <dbReference type="Proteomes" id="UP000276133"/>
    </source>
</evidence>
<dbReference type="AlphaFoldDB" id="A0A3M7PJV4"/>
<evidence type="ECO:0000313" key="1">
    <source>
        <dbReference type="EMBL" id="RMZ99268.1"/>
    </source>
</evidence>
<proteinExistence type="predicted"/>
<dbReference type="Proteomes" id="UP000276133">
    <property type="component" value="Unassembled WGS sequence"/>
</dbReference>
<protein>
    <submittedName>
        <fullName evidence="1">Uncharacterized protein</fullName>
    </submittedName>
</protein>